<proteinExistence type="predicted"/>
<dbReference type="AlphaFoldDB" id="A0A5B9QZG6"/>
<dbReference type="OrthoDB" id="260065at2"/>
<dbReference type="EMBL" id="CP042914">
    <property type="protein sequence ID" value="QEG43472.1"/>
    <property type="molecule type" value="Genomic_DNA"/>
</dbReference>
<evidence type="ECO:0008006" key="3">
    <source>
        <dbReference type="Google" id="ProtNLM"/>
    </source>
</evidence>
<protein>
    <recommendedName>
        <fullName evidence="3">Pseudopilin GspJ</fullName>
    </recommendedName>
</protein>
<reference evidence="1 2" key="1">
    <citation type="submission" date="2019-08" db="EMBL/GenBank/DDBJ databases">
        <title>Deep-cultivation of Planctomycetes and their phenomic and genomic characterization uncovers novel biology.</title>
        <authorList>
            <person name="Wiegand S."/>
            <person name="Jogler M."/>
            <person name="Boedeker C."/>
            <person name="Pinto D."/>
            <person name="Vollmers J."/>
            <person name="Rivas-Marin E."/>
            <person name="Kohn T."/>
            <person name="Peeters S.H."/>
            <person name="Heuer A."/>
            <person name="Rast P."/>
            <person name="Oberbeckmann S."/>
            <person name="Bunk B."/>
            <person name="Jeske O."/>
            <person name="Meyerdierks A."/>
            <person name="Storesund J.E."/>
            <person name="Kallscheuer N."/>
            <person name="Luecker S."/>
            <person name="Lage O.M."/>
            <person name="Pohl T."/>
            <person name="Merkel B.J."/>
            <person name="Hornburger P."/>
            <person name="Mueller R.-W."/>
            <person name="Bruemmer F."/>
            <person name="Labrenz M."/>
            <person name="Spormann A.M."/>
            <person name="Op den Camp H."/>
            <person name="Overmann J."/>
            <person name="Amann R."/>
            <person name="Jetten M.S.M."/>
            <person name="Mascher T."/>
            <person name="Medema M.H."/>
            <person name="Devos D.P."/>
            <person name="Kaster A.-K."/>
            <person name="Ovreas L."/>
            <person name="Rohde M."/>
            <person name="Galperin M.Y."/>
            <person name="Jogler C."/>
        </authorList>
    </citation>
    <scope>NUCLEOTIDE SEQUENCE [LARGE SCALE GENOMIC DNA]</scope>
    <source>
        <strain evidence="1 2">UC8</strain>
    </source>
</reference>
<accession>A0A5B9QZG6</accession>
<name>A0A5B9QZG6_9BACT</name>
<dbReference type="Proteomes" id="UP000325286">
    <property type="component" value="Chromosome"/>
</dbReference>
<evidence type="ECO:0000313" key="2">
    <source>
        <dbReference type="Proteomes" id="UP000325286"/>
    </source>
</evidence>
<sequence>MVIFARSATRARRRAGFNMLEVTISTLLVGVLLTGAMTTAGALIRRHGLRAQDDVKMGLAHDLLCEVNQTFFSDPDNTHTTLGPEFGEAEDTRRKFDDVDDYDGWTESVIQDKLGNPAEGFAGFQRSVQVVYARLSDPALDSSVPTDLKRITVRVVGPDQQTATLTGLRSRRGAADLIPGVQSTYVRGVQIRLEAQQASHPLRSGSRLLNQVSVGTDP</sequence>
<gene>
    <name evidence="1" type="ORF">UC8_55220</name>
</gene>
<organism evidence="1 2">
    <name type="scientific">Roseimaritima ulvae</name>
    <dbReference type="NCBI Taxonomy" id="980254"/>
    <lineage>
        <taxon>Bacteria</taxon>
        <taxon>Pseudomonadati</taxon>
        <taxon>Planctomycetota</taxon>
        <taxon>Planctomycetia</taxon>
        <taxon>Pirellulales</taxon>
        <taxon>Pirellulaceae</taxon>
        <taxon>Roseimaritima</taxon>
    </lineage>
</organism>
<dbReference type="KEGG" id="rul:UC8_55220"/>
<keyword evidence="2" id="KW-1185">Reference proteome</keyword>
<dbReference type="RefSeq" id="WP_148080601.1">
    <property type="nucleotide sequence ID" value="NZ_LWSJ01000001.1"/>
</dbReference>
<evidence type="ECO:0000313" key="1">
    <source>
        <dbReference type="EMBL" id="QEG43472.1"/>
    </source>
</evidence>